<keyword evidence="2" id="KW-1185">Reference proteome</keyword>
<dbReference type="Proteomes" id="UP001162164">
    <property type="component" value="Unassembled WGS sequence"/>
</dbReference>
<evidence type="ECO:0000313" key="2">
    <source>
        <dbReference type="Proteomes" id="UP001162164"/>
    </source>
</evidence>
<name>A0ABQ9JE38_9CUCU</name>
<comment type="caution">
    <text evidence="1">The sequence shown here is derived from an EMBL/GenBank/DDBJ whole genome shotgun (WGS) entry which is preliminary data.</text>
</comment>
<protein>
    <submittedName>
        <fullName evidence="1">Uncharacterized protein</fullName>
    </submittedName>
</protein>
<evidence type="ECO:0000313" key="1">
    <source>
        <dbReference type="EMBL" id="KAJ8975849.1"/>
    </source>
</evidence>
<sequence length="59" mass="6838">MFQMIHHLEALLFPRAENPPNNAPLAIPTQNPREKTHFHPVHAGWSLLVNSAWYGRHFV</sequence>
<gene>
    <name evidence="1" type="ORF">NQ317_007454</name>
</gene>
<organism evidence="1 2">
    <name type="scientific">Molorchus minor</name>
    <dbReference type="NCBI Taxonomy" id="1323400"/>
    <lineage>
        <taxon>Eukaryota</taxon>
        <taxon>Metazoa</taxon>
        <taxon>Ecdysozoa</taxon>
        <taxon>Arthropoda</taxon>
        <taxon>Hexapoda</taxon>
        <taxon>Insecta</taxon>
        <taxon>Pterygota</taxon>
        <taxon>Neoptera</taxon>
        <taxon>Endopterygota</taxon>
        <taxon>Coleoptera</taxon>
        <taxon>Polyphaga</taxon>
        <taxon>Cucujiformia</taxon>
        <taxon>Chrysomeloidea</taxon>
        <taxon>Cerambycidae</taxon>
        <taxon>Lamiinae</taxon>
        <taxon>Monochamini</taxon>
        <taxon>Molorchus</taxon>
    </lineage>
</organism>
<reference evidence="1" key="1">
    <citation type="journal article" date="2023" name="Insect Mol. Biol.">
        <title>Genome sequencing provides insights into the evolution of gene families encoding plant cell wall-degrading enzymes in longhorned beetles.</title>
        <authorList>
            <person name="Shin N.R."/>
            <person name="Okamura Y."/>
            <person name="Kirsch R."/>
            <person name="Pauchet Y."/>
        </authorList>
    </citation>
    <scope>NUCLEOTIDE SEQUENCE</scope>
    <source>
        <strain evidence="1">MMC_N1</strain>
    </source>
</reference>
<accession>A0ABQ9JE38</accession>
<dbReference type="EMBL" id="JAPWTJ010000759">
    <property type="protein sequence ID" value="KAJ8975849.1"/>
    <property type="molecule type" value="Genomic_DNA"/>
</dbReference>
<proteinExistence type="predicted"/>